<comment type="similarity">
    <text evidence="1">Belongs to the heat shock protein 70 family.</text>
</comment>
<evidence type="ECO:0000256" key="1">
    <source>
        <dbReference type="ARBA" id="ARBA00007381"/>
    </source>
</evidence>
<sequence length="905" mass="101787">MVTGKKRDIFVSAIEMVDFGGYSCIPTAVGYSKTECSVGFDAYTMSDEPGRICNNFKIKLGEQEPGLQNPKLVECADGQYRSIHQISSDYLKSLVKEAERWMGFRGLTKASRVIVAEPVAIHEKNDWLANYRNHIRRILSSSFTDVDFLPEPFAVFQYYRYGSKHPLIAQKKKHVALILDFGGGTFDVSVIETTAQGDISNSGRNSRPLAASSIAVGGFFFNRMIAEYLLFKPYEGGGKKAPSAIYEAIRKYDELRRDSRAQERDFRQDYQNFFRHFESLLFEVERAKVTICSNISDWTLDGQPSRSVGYSVRVPASPLSEKTTYLPVRLDAIELRKLFIDRLWRKHLHPAISNALERSKGELEAQQISVILLSGGSSNIRWLHGLLREANHRDLDGADLLELQENFQEIVAKGLAIECARKTFSKGDGDFRAVTYNRLCLALNPDERGVEVPRFRPVTLGLPEGGSDGVLLPSASLLETYIDKPIAWKAKLSHPPKQKLDYFFMASSFDPEDIQNVHNIVDHAVHRPSSTSFDKQLTIELNVKEDGTTDPRFIYRSAGPGIPEISVDGRPFYMDMTFGGANGTAEAYVGIDFGTSNSSISYVDQSSITVYAERSRSPAWQNISDLAISLPYPIAAPLVRYISAGTDALRAIEVIEGFLAFGAYIAYAEHCAIKGRKETKLFKEFTQRSAGPLWALLRKCLEQLGEKADFSAPLKKLFEQPLYDELDTMVTVIGAVKHGKASTTPDYNRYVRLLGNVFAHFFSQYLFGYFQDVQKKPFRTEYKGVFRHAIGGHNPFLMVYEYEGTSSFSDELAVLVDRESGRVLSLSPFMFWYRPLNGDSLCTSELYFYDLPEKSRYTYKPVGSNGSLVLEEEGFGPVIEELNRMRQSDLNLAYVDGVALTSMMD</sequence>
<reference evidence="2" key="1">
    <citation type="submission" date="2022-01" db="EMBL/GenBank/DDBJ databases">
        <authorList>
            <person name="Jo J.-H."/>
            <person name="Im W.-T."/>
        </authorList>
    </citation>
    <scope>NUCLEOTIDE SEQUENCE</scope>
    <source>
        <strain evidence="2">XY25</strain>
    </source>
</reference>
<dbReference type="InterPro" id="IPR043129">
    <property type="entry name" value="ATPase_NBD"/>
</dbReference>
<dbReference type="SUPFAM" id="SSF53067">
    <property type="entry name" value="Actin-like ATPase domain"/>
    <property type="match status" value="2"/>
</dbReference>
<dbReference type="Gene3D" id="3.30.420.40">
    <property type="match status" value="2"/>
</dbReference>
<name>A0ABS9JY79_9RHOO</name>
<dbReference type="PROSITE" id="PS00329">
    <property type="entry name" value="HSP70_2"/>
    <property type="match status" value="1"/>
</dbReference>
<comment type="caution">
    <text evidence="2">The sequence shown here is derived from an EMBL/GenBank/DDBJ whole genome shotgun (WGS) entry which is preliminary data.</text>
</comment>
<evidence type="ECO:0000313" key="2">
    <source>
        <dbReference type="EMBL" id="MCG2575865.1"/>
    </source>
</evidence>
<dbReference type="EMBL" id="JAKLTN010000001">
    <property type="protein sequence ID" value="MCG2575865.1"/>
    <property type="molecule type" value="Genomic_DNA"/>
</dbReference>
<dbReference type="RefSeq" id="WP_275707227.1">
    <property type="nucleotide sequence ID" value="NZ_JAKLTN010000001.1"/>
</dbReference>
<organism evidence="2 3">
    <name type="scientific">Dechloromonas hankyongensis</name>
    <dbReference type="NCBI Taxonomy" id="2908002"/>
    <lineage>
        <taxon>Bacteria</taxon>
        <taxon>Pseudomonadati</taxon>
        <taxon>Pseudomonadota</taxon>
        <taxon>Betaproteobacteria</taxon>
        <taxon>Rhodocyclales</taxon>
        <taxon>Azonexaceae</taxon>
        <taxon>Dechloromonas</taxon>
    </lineage>
</organism>
<protein>
    <recommendedName>
        <fullName evidence="4">Molecular chaperone</fullName>
    </recommendedName>
</protein>
<dbReference type="PANTHER" id="PTHR42749:SF1">
    <property type="entry name" value="CELL SHAPE-DETERMINING PROTEIN MREB"/>
    <property type="match status" value="1"/>
</dbReference>
<dbReference type="CDD" id="cd10170">
    <property type="entry name" value="ASKHA_NBD_HSP70"/>
    <property type="match status" value="1"/>
</dbReference>
<dbReference type="Proteomes" id="UP001165384">
    <property type="component" value="Unassembled WGS sequence"/>
</dbReference>
<evidence type="ECO:0008006" key="4">
    <source>
        <dbReference type="Google" id="ProtNLM"/>
    </source>
</evidence>
<keyword evidence="3" id="KW-1185">Reference proteome</keyword>
<gene>
    <name evidence="2" type="ORF">LZ012_02515</name>
</gene>
<accession>A0ABS9JY79</accession>
<proteinExistence type="inferred from homology"/>
<dbReference type="Gene3D" id="3.90.640.10">
    <property type="entry name" value="Actin, Chain A, domain 4"/>
    <property type="match status" value="1"/>
</dbReference>
<dbReference type="PANTHER" id="PTHR42749">
    <property type="entry name" value="CELL SHAPE-DETERMINING PROTEIN MREB"/>
    <property type="match status" value="1"/>
</dbReference>
<evidence type="ECO:0000313" key="3">
    <source>
        <dbReference type="Proteomes" id="UP001165384"/>
    </source>
</evidence>
<dbReference type="InterPro" id="IPR018181">
    <property type="entry name" value="Heat_shock_70_CS"/>
</dbReference>